<name>A0A8I1MEU3_9BACI</name>
<dbReference type="GeneID" id="93684807"/>
<evidence type="ECO:0000313" key="3">
    <source>
        <dbReference type="Proteomes" id="UP000664578"/>
    </source>
</evidence>
<protein>
    <submittedName>
        <fullName evidence="2">DUF3953 domain-containing protein</fullName>
    </submittedName>
</protein>
<sequence length="77" mass="8832">MLNRLQLILSAIALPIAIYGIIRKDYSLQPYTILLLGLIMLIMGLVQFQNGRKGSGWLCVCVSMFILYTSFENFLWM</sequence>
<evidence type="ECO:0000313" key="2">
    <source>
        <dbReference type="EMBL" id="MBN8251086.1"/>
    </source>
</evidence>
<dbReference type="Proteomes" id="UP000664578">
    <property type="component" value="Unassembled WGS sequence"/>
</dbReference>
<keyword evidence="1" id="KW-0812">Transmembrane</keyword>
<evidence type="ECO:0000256" key="1">
    <source>
        <dbReference type="SAM" id="Phobius"/>
    </source>
</evidence>
<dbReference type="AlphaFoldDB" id="A0A8I1MEU3"/>
<dbReference type="Pfam" id="PF13129">
    <property type="entry name" value="DUF3953"/>
    <property type="match status" value="1"/>
</dbReference>
<comment type="caution">
    <text evidence="2">The sequence shown here is derived from an EMBL/GenBank/DDBJ whole genome shotgun (WGS) entry which is preliminary data.</text>
</comment>
<gene>
    <name evidence="2" type="ORF">JF537_05750</name>
</gene>
<dbReference type="InterPro" id="IPR025018">
    <property type="entry name" value="DUF3953"/>
</dbReference>
<feature type="transmembrane region" description="Helical" evidence="1">
    <location>
        <begin position="5"/>
        <end position="22"/>
    </location>
</feature>
<reference evidence="2" key="1">
    <citation type="submission" date="2020-12" db="EMBL/GenBank/DDBJ databases">
        <title>PHA producing bacteria isolated from mangrove.</title>
        <authorList>
            <person name="Zheng W."/>
            <person name="Yu S."/>
            <person name="Huang Y."/>
        </authorList>
    </citation>
    <scope>NUCLEOTIDE SEQUENCE</scope>
    <source>
        <strain evidence="2">GN22-4</strain>
    </source>
</reference>
<organism evidence="2 3">
    <name type="scientific">Priestia flexa</name>
    <dbReference type="NCBI Taxonomy" id="86664"/>
    <lineage>
        <taxon>Bacteria</taxon>
        <taxon>Bacillati</taxon>
        <taxon>Bacillota</taxon>
        <taxon>Bacilli</taxon>
        <taxon>Bacillales</taxon>
        <taxon>Bacillaceae</taxon>
        <taxon>Priestia</taxon>
    </lineage>
</organism>
<accession>A0A8I1MEU3</accession>
<keyword evidence="1" id="KW-1133">Transmembrane helix</keyword>
<feature type="transmembrane region" description="Helical" evidence="1">
    <location>
        <begin position="55"/>
        <end position="71"/>
    </location>
</feature>
<dbReference type="EMBL" id="JAEMWV010000002">
    <property type="protein sequence ID" value="MBN8251086.1"/>
    <property type="molecule type" value="Genomic_DNA"/>
</dbReference>
<dbReference type="RefSeq" id="WP_206782295.1">
    <property type="nucleotide sequence ID" value="NZ_CM125968.1"/>
</dbReference>
<feature type="transmembrane region" description="Helical" evidence="1">
    <location>
        <begin position="28"/>
        <end position="48"/>
    </location>
</feature>
<keyword evidence="1" id="KW-0472">Membrane</keyword>
<proteinExistence type="predicted"/>